<dbReference type="PROSITE" id="PS01124">
    <property type="entry name" value="HTH_ARAC_FAMILY_2"/>
    <property type="match status" value="1"/>
</dbReference>
<dbReference type="PANTHER" id="PTHR43280:SF29">
    <property type="entry name" value="ARAC-FAMILY TRANSCRIPTIONAL REGULATOR"/>
    <property type="match status" value="1"/>
</dbReference>
<dbReference type="InterPro" id="IPR009057">
    <property type="entry name" value="Homeodomain-like_sf"/>
</dbReference>
<keyword evidence="2" id="KW-0238">DNA-binding</keyword>
<reference evidence="6" key="1">
    <citation type="submission" date="2011-07" db="EMBL/GenBank/DDBJ databases">
        <title>The complete genome of Cyclobacterium marinum DSM 745.</title>
        <authorList>
            <person name="Lucas S."/>
            <person name="Han J."/>
            <person name="Lapidus A."/>
            <person name="Bruce D."/>
            <person name="Goodwin L."/>
            <person name="Pitluck S."/>
            <person name="Peters L."/>
            <person name="Kyrpides N."/>
            <person name="Mavromatis K."/>
            <person name="Ivanova N."/>
            <person name="Ovchinnikova G."/>
            <person name="Chertkov O."/>
            <person name="Detter J.C."/>
            <person name="Tapia R."/>
            <person name="Han C."/>
            <person name="Land M."/>
            <person name="Hauser L."/>
            <person name="Markowitz V."/>
            <person name="Cheng J.-F."/>
            <person name="Hugenholtz P."/>
            <person name="Woyke T."/>
            <person name="Wu D."/>
            <person name="Tindall B."/>
            <person name="Schuetze A."/>
            <person name="Brambilla E."/>
            <person name="Klenk H.-P."/>
            <person name="Eisen J.A."/>
        </authorList>
    </citation>
    <scope>NUCLEOTIDE SEQUENCE [LARGE SCALE GENOMIC DNA]</scope>
    <source>
        <strain evidence="6">ATCC 25205 / DSM 745 / LMG 13164 / NCIMB 1802</strain>
    </source>
</reference>
<dbReference type="GO" id="GO:0003700">
    <property type="term" value="F:DNA-binding transcription factor activity"/>
    <property type="evidence" value="ECO:0007669"/>
    <property type="project" value="InterPro"/>
</dbReference>
<dbReference type="Gene3D" id="1.10.10.60">
    <property type="entry name" value="Homeodomain-like"/>
    <property type="match status" value="2"/>
</dbReference>
<dbReference type="Proteomes" id="UP000001635">
    <property type="component" value="Chromosome"/>
</dbReference>
<accession>G0IY84</accession>
<dbReference type="HOGENOM" id="CLU_473896_0_0_10"/>
<feature type="domain" description="HTH araC/xylS-type" evidence="4">
    <location>
        <begin position="497"/>
        <end position="601"/>
    </location>
</feature>
<dbReference type="InterPro" id="IPR018060">
    <property type="entry name" value="HTH_AraC"/>
</dbReference>
<dbReference type="RefSeq" id="WP_014019285.1">
    <property type="nucleotide sequence ID" value="NC_015914.1"/>
</dbReference>
<dbReference type="GO" id="GO:0043565">
    <property type="term" value="F:sequence-specific DNA binding"/>
    <property type="evidence" value="ECO:0007669"/>
    <property type="project" value="InterPro"/>
</dbReference>
<dbReference type="SMART" id="SM00342">
    <property type="entry name" value="HTH_ARAC"/>
    <property type="match status" value="1"/>
</dbReference>
<dbReference type="SUPFAM" id="SSF46689">
    <property type="entry name" value="Homeodomain-like"/>
    <property type="match status" value="1"/>
</dbReference>
<evidence type="ECO:0000256" key="2">
    <source>
        <dbReference type="ARBA" id="ARBA00023125"/>
    </source>
</evidence>
<dbReference type="AlphaFoldDB" id="G0IY84"/>
<dbReference type="KEGG" id="cmr:Cycma_1216"/>
<dbReference type="Gene3D" id="1.25.40.10">
    <property type="entry name" value="Tetratricopeptide repeat domain"/>
    <property type="match status" value="2"/>
</dbReference>
<dbReference type="eggNOG" id="COG2207">
    <property type="taxonomic scope" value="Bacteria"/>
</dbReference>
<dbReference type="Gene3D" id="3.40.50.10070">
    <property type="entry name" value="TolB, N-terminal domain"/>
    <property type="match status" value="1"/>
</dbReference>
<dbReference type="eggNOG" id="COG0457">
    <property type="taxonomic scope" value="Bacteria"/>
</dbReference>
<proteinExistence type="predicted"/>
<evidence type="ECO:0000313" key="6">
    <source>
        <dbReference type="Proteomes" id="UP000001635"/>
    </source>
</evidence>
<dbReference type="EMBL" id="CP002955">
    <property type="protein sequence ID" value="AEL24988.1"/>
    <property type="molecule type" value="Genomic_DNA"/>
</dbReference>
<organism evidence="5 6">
    <name type="scientific">Cyclobacterium marinum (strain ATCC 25205 / DSM 745 / LMG 13164 / NCIMB 1802)</name>
    <name type="common">Flectobacillus marinus</name>
    <dbReference type="NCBI Taxonomy" id="880070"/>
    <lineage>
        <taxon>Bacteria</taxon>
        <taxon>Pseudomonadati</taxon>
        <taxon>Bacteroidota</taxon>
        <taxon>Cytophagia</taxon>
        <taxon>Cytophagales</taxon>
        <taxon>Cyclobacteriaceae</taxon>
        <taxon>Cyclobacterium</taxon>
    </lineage>
</organism>
<evidence type="ECO:0000259" key="4">
    <source>
        <dbReference type="PROSITE" id="PS01124"/>
    </source>
</evidence>
<dbReference type="InterPro" id="IPR019734">
    <property type="entry name" value="TPR_rpt"/>
</dbReference>
<protein>
    <submittedName>
        <fullName evidence="5">Transcriptional regulator, AraC family</fullName>
    </submittedName>
</protein>
<evidence type="ECO:0000256" key="3">
    <source>
        <dbReference type="ARBA" id="ARBA00023163"/>
    </source>
</evidence>
<dbReference type="STRING" id="880070.Cycma_1216"/>
<keyword evidence="6" id="KW-1185">Reference proteome</keyword>
<dbReference type="eggNOG" id="COG5616">
    <property type="taxonomic scope" value="Bacteria"/>
</dbReference>
<evidence type="ECO:0000256" key="1">
    <source>
        <dbReference type="ARBA" id="ARBA00023015"/>
    </source>
</evidence>
<keyword evidence="1" id="KW-0805">Transcription regulation</keyword>
<dbReference type="InterPro" id="IPR011990">
    <property type="entry name" value="TPR-like_helical_dom_sf"/>
</dbReference>
<dbReference type="SUPFAM" id="SSF48452">
    <property type="entry name" value="TPR-like"/>
    <property type="match status" value="2"/>
</dbReference>
<sequence length="602" mass="69025">MPTHSKAKAPLQKSIAVLPFVNMSSNKENEYFCDGITEEIINALAKIDGLRVTSRTSSFYFKGKNIPIRNISKELGVETLLEGSVRLSGNSLRITAQLIQADEDFHFWSETWDRKSDNIFAVQDEVSLLIAEKLREHFGHFEIQERLVNQQTESLDAYTLYLKGRYYLNKWNPEDCKTAIDCFNQALGLDPNHPNSLTGLADSYSFLATTGFISFEEGWGKCAELTHKALAINNQLPEAYYQLANLSFFTEADFKNSFITIKKGLEINPNHVESQQFLSFLYLLAGQKEDSKRHLDIAIKIDPLSQETQFYSAYLDYMLESFQDAMVKLHKCLEVNPRNIPAHAIIVNSLVMLGDADQVIGYFDKMPSEIIVPAEKVGNLALAYVLKGDETQAKSSFQLLHEISKQEGGFAAEVYILLYYVFTGRFEQAFDWMFNAKKNKYPLLILRFADPLMNALKEDPRYHELKHQLFPPTLFERSQENPKKALLNDVTVKAFKEKLTYFIEEKELYLNPDLSLRSLAKELDIHPNQLSWLLNESIGKNFNAYINHYRVKEFKRLAKDPSKAHITVIGLAYESGFNSKTVFNTYFKKETGLTPKQFVKNQ</sequence>
<dbReference type="PANTHER" id="PTHR43280">
    <property type="entry name" value="ARAC-FAMILY TRANSCRIPTIONAL REGULATOR"/>
    <property type="match status" value="1"/>
</dbReference>
<gene>
    <name evidence="5" type="ordered locus">Cycma_1216</name>
</gene>
<name>G0IY84_CYCMS</name>
<keyword evidence="3" id="KW-0804">Transcription</keyword>
<dbReference type="SMART" id="SM00028">
    <property type="entry name" value="TPR"/>
    <property type="match status" value="4"/>
</dbReference>
<dbReference type="OrthoDB" id="9779074at2"/>
<dbReference type="Pfam" id="PF12833">
    <property type="entry name" value="HTH_18"/>
    <property type="match status" value="1"/>
</dbReference>
<evidence type="ECO:0000313" key="5">
    <source>
        <dbReference type="EMBL" id="AEL24988.1"/>
    </source>
</evidence>